<dbReference type="GO" id="GO:0004888">
    <property type="term" value="F:transmembrane signaling receptor activity"/>
    <property type="evidence" value="ECO:0007669"/>
    <property type="project" value="InterPro"/>
</dbReference>
<dbReference type="CDD" id="cd06225">
    <property type="entry name" value="HAMP"/>
    <property type="match status" value="1"/>
</dbReference>
<feature type="domain" description="Methyl-accepting transducer" evidence="5">
    <location>
        <begin position="314"/>
        <end position="543"/>
    </location>
</feature>
<evidence type="ECO:0000256" key="1">
    <source>
        <dbReference type="ARBA" id="ARBA00022500"/>
    </source>
</evidence>
<feature type="transmembrane region" description="Helical" evidence="4">
    <location>
        <begin position="188"/>
        <end position="210"/>
    </location>
</feature>
<dbReference type="PANTHER" id="PTHR43531">
    <property type="entry name" value="PROTEIN ICFG"/>
    <property type="match status" value="1"/>
</dbReference>
<dbReference type="InterPro" id="IPR004090">
    <property type="entry name" value="Chemotax_Me-accpt_rcpt"/>
</dbReference>
<comment type="similarity">
    <text evidence="2">Belongs to the methyl-accepting chemotaxis (MCP) protein family.</text>
</comment>
<dbReference type="AlphaFoldDB" id="A0A9J6QRE7"/>
<gene>
    <name evidence="7" type="ORF">OBO34_08830</name>
</gene>
<keyword evidence="8" id="KW-1185">Reference proteome</keyword>
<dbReference type="InterPro" id="IPR003660">
    <property type="entry name" value="HAMP_dom"/>
</dbReference>
<dbReference type="InterPro" id="IPR004089">
    <property type="entry name" value="MCPsignal_dom"/>
</dbReference>
<feature type="domain" description="HAMP" evidence="6">
    <location>
        <begin position="212"/>
        <end position="264"/>
    </location>
</feature>
<evidence type="ECO:0000313" key="7">
    <source>
        <dbReference type="EMBL" id="MCU7378461.1"/>
    </source>
</evidence>
<keyword evidence="1" id="KW-0145">Chemotaxis</keyword>
<evidence type="ECO:0000256" key="3">
    <source>
        <dbReference type="PROSITE-ProRule" id="PRU00284"/>
    </source>
</evidence>
<dbReference type="Gene3D" id="1.10.287.950">
    <property type="entry name" value="Methyl-accepting chemotaxis protein"/>
    <property type="match status" value="1"/>
</dbReference>
<dbReference type="Pfam" id="PF00672">
    <property type="entry name" value="HAMP"/>
    <property type="match status" value="1"/>
</dbReference>
<keyword evidence="3" id="KW-0807">Transducer</keyword>
<dbReference type="Pfam" id="PF00015">
    <property type="entry name" value="MCPsignal"/>
    <property type="match status" value="1"/>
</dbReference>
<dbReference type="PRINTS" id="PR00260">
    <property type="entry name" value="CHEMTRNSDUCR"/>
</dbReference>
<dbReference type="PROSITE" id="PS50885">
    <property type="entry name" value="HAMP"/>
    <property type="match status" value="1"/>
</dbReference>
<dbReference type="InterPro" id="IPR024478">
    <property type="entry name" value="HlyB_4HB_MCP"/>
</dbReference>
<proteinExistence type="inferred from homology"/>
<reference evidence="7" key="1">
    <citation type="submission" date="2022-09" db="EMBL/GenBank/DDBJ databases">
        <title>Culturomic study of gut microbiota in children with autism spectrum disorder.</title>
        <authorList>
            <person name="Efimov B.A."/>
            <person name="Chaplin A.V."/>
            <person name="Sokolova S.R."/>
            <person name="Pikina A.P."/>
            <person name="Korzhanova M."/>
            <person name="Belova V."/>
            <person name="Korostin D."/>
        </authorList>
    </citation>
    <scope>NUCLEOTIDE SEQUENCE</scope>
    <source>
        <strain evidence="7">ASD5510</strain>
    </source>
</reference>
<evidence type="ECO:0000313" key="8">
    <source>
        <dbReference type="Proteomes" id="UP001065549"/>
    </source>
</evidence>
<dbReference type="Pfam" id="PF12729">
    <property type="entry name" value="4HB_MCP_1"/>
    <property type="match status" value="1"/>
</dbReference>
<keyword evidence="4" id="KW-1133">Transmembrane helix</keyword>
<dbReference type="RefSeq" id="WP_148396455.1">
    <property type="nucleotide sequence ID" value="NZ_JAOSHN010000003.1"/>
</dbReference>
<dbReference type="SUPFAM" id="SSF58104">
    <property type="entry name" value="Methyl-accepting chemotaxis protein (MCP) signaling domain"/>
    <property type="match status" value="1"/>
</dbReference>
<comment type="caution">
    <text evidence="7">The sequence shown here is derived from an EMBL/GenBank/DDBJ whole genome shotgun (WGS) entry which is preliminary data.</text>
</comment>
<evidence type="ECO:0000256" key="2">
    <source>
        <dbReference type="ARBA" id="ARBA00029447"/>
    </source>
</evidence>
<protein>
    <submittedName>
        <fullName evidence="7">Methyl-accepting chemotaxis protein</fullName>
    </submittedName>
</protein>
<dbReference type="EMBL" id="JAOSHN010000003">
    <property type="protein sequence ID" value="MCU7378461.1"/>
    <property type="molecule type" value="Genomic_DNA"/>
</dbReference>
<dbReference type="GO" id="GO:0005886">
    <property type="term" value="C:plasma membrane"/>
    <property type="evidence" value="ECO:0007669"/>
    <property type="project" value="TreeGrafter"/>
</dbReference>
<organism evidence="7 8">
    <name type="scientific">Hominibacterium faecale</name>
    <dbReference type="NCBI Taxonomy" id="2839743"/>
    <lineage>
        <taxon>Bacteria</taxon>
        <taxon>Bacillati</taxon>
        <taxon>Bacillota</taxon>
        <taxon>Clostridia</taxon>
        <taxon>Peptostreptococcales</taxon>
        <taxon>Anaerovoracaceae</taxon>
        <taxon>Hominibacterium</taxon>
    </lineage>
</organism>
<dbReference type="Gene3D" id="6.10.340.10">
    <property type="match status" value="1"/>
</dbReference>
<dbReference type="GO" id="GO:0006935">
    <property type="term" value="P:chemotaxis"/>
    <property type="evidence" value="ECO:0007669"/>
    <property type="project" value="UniProtKB-KW"/>
</dbReference>
<accession>A0A9J6QRE7</accession>
<evidence type="ECO:0000259" key="5">
    <source>
        <dbReference type="PROSITE" id="PS50111"/>
    </source>
</evidence>
<feature type="transmembrane region" description="Helical" evidence="4">
    <location>
        <begin position="14"/>
        <end position="36"/>
    </location>
</feature>
<evidence type="ECO:0000256" key="4">
    <source>
        <dbReference type="SAM" id="Phobius"/>
    </source>
</evidence>
<dbReference type="SMART" id="SM00283">
    <property type="entry name" value="MA"/>
    <property type="match status" value="1"/>
</dbReference>
<dbReference type="SMART" id="SM00304">
    <property type="entry name" value="HAMP"/>
    <property type="match status" value="2"/>
</dbReference>
<evidence type="ECO:0000259" key="6">
    <source>
        <dbReference type="PROSITE" id="PS50885"/>
    </source>
</evidence>
<keyword evidence="4" id="KW-0812">Transmembrane</keyword>
<dbReference type="InterPro" id="IPR051310">
    <property type="entry name" value="MCP_chemotaxis"/>
</dbReference>
<name>A0A9J6QRE7_9FIRM</name>
<dbReference type="GO" id="GO:0007165">
    <property type="term" value="P:signal transduction"/>
    <property type="evidence" value="ECO:0007669"/>
    <property type="project" value="UniProtKB-KW"/>
</dbReference>
<keyword evidence="4" id="KW-0472">Membrane</keyword>
<sequence length="558" mass="60090">MREYFKNLKIGRKLILTFAIIILLYIATVAITLVNIKSMSDRVDTLYKGPFANVQSSLLAISDMQAIGRTLAVLTATNNQVDEAAYLENAKQLAQSVDTKIEELTSGYVSGEDKVKELKEQFPELVLSRDRVLALLDAGKDQEALQAYMNDYSPLAEKVRGTLSEAVQLSIKDAEDSMDKGQSSDKRIVILILLISLIILVFTVIIGVTITRSIVQPVNEVKRAANEIAGGRLNINLAYTSNDEMGQLADDIRETSAALNLYVSEIKKNLTALGNGKLNYQTDIEFKGDFIALGQVLREINGLLKNSIQQIGASAEQVSGGAEQVSGGAQALAQGASEQASSIEELASSINEIADSVQANADSAVKSSRVADAVGSSISESNEQMNLLTDSMRQMELNSSEINQIVEEIDEIAFQTNILALNASVEAARAGDAGRGFSVVADEVRRLAAKSSEASKLTAELIKKNTEAVNSSIGAVDMAAQKMQESVQRAKEVNQMVDSISQVSVQQADAVMQIRQSVERISEIVQGNSATAEESAAASEELSAQAQILKELVEKFEV</sequence>
<dbReference type="PROSITE" id="PS50111">
    <property type="entry name" value="CHEMOTAXIS_TRANSDUC_2"/>
    <property type="match status" value="1"/>
</dbReference>
<dbReference type="Proteomes" id="UP001065549">
    <property type="component" value="Unassembled WGS sequence"/>
</dbReference>
<dbReference type="PANTHER" id="PTHR43531:SF11">
    <property type="entry name" value="METHYL-ACCEPTING CHEMOTAXIS PROTEIN 3"/>
    <property type="match status" value="1"/>
</dbReference>